<gene>
    <name evidence="7" type="ORF">CAL15_15255</name>
</gene>
<organism evidence="7 8">
    <name type="scientific">Bordetella genomosp. 13</name>
    <dbReference type="NCBI Taxonomy" id="463040"/>
    <lineage>
        <taxon>Bacteria</taxon>
        <taxon>Pseudomonadati</taxon>
        <taxon>Pseudomonadota</taxon>
        <taxon>Betaproteobacteria</taxon>
        <taxon>Burkholderiales</taxon>
        <taxon>Alcaligenaceae</taxon>
        <taxon>Bordetella</taxon>
    </lineage>
</organism>
<evidence type="ECO:0000256" key="5">
    <source>
        <dbReference type="RuleBase" id="RU363032"/>
    </source>
</evidence>
<dbReference type="CDD" id="cd06261">
    <property type="entry name" value="TM_PBP2"/>
    <property type="match status" value="2"/>
</dbReference>
<dbReference type="PANTHER" id="PTHR43496:SF1">
    <property type="entry name" value="POLYGALACTURONAN_RHAMNOGALACTURONAN TRANSPORT SYSTEM PERMEASE PROTEIN YTEP"/>
    <property type="match status" value="1"/>
</dbReference>
<dbReference type="InterPro" id="IPR000515">
    <property type="entry name" value="MetI-like"/>
</dbReference>
<name>A0A1W6ZED5_9BORD</name>
<feature type="transmembrane region" description="Helical" evidence="5">
    <location>
        <begin position="565"/>
        <end position="589"/>
    </location>
</feature>
<dbReference type="SUPFAM" id="SSF161098">
    <property type="entry name" value="MetI-like"/>
    <property type="match status" value="2"/>
</dbReference>
<reference evidence="7 8" key="1">
    <citation type="submission" date="2017-05" db="EMBL/GenBank/DDBJ databases">
        <title>Complete and WGS of Bordetella genogroups.</title>
        <authorList>
            <person name="Spilker T."/>
            <person name="LiPuma J."/>
        </authorList>
    </citation>
    <scope>NUCLEOTIDE SEQUENCE [LARGE SCALE GENOMIC DNA]</scope>
    <source>
        <strain evidence="7 8">AU7206</strain>
    </source>
</reference>
<accession>A0A1W6ZED5</accession>
<evidence type="ECO:0000256" key="2">
    <source>
        <dbReference type="ARBA" id="ARBA00022692"/>
    </source>
</evidence>
<dbReference type="InterPro" id="IPR035906">
    <property type="entry name" value="MetI-like_sf"/>
</dbReference>
<feature type="transmembrane region" description="Helical" evidence="5">
    <location>
        <begin position="284"/>
        <end position="304"/>
    </location>
</feature>
<feature type="transmembrane region" description="Helical" evidence="5">
    <location>
        <begin position="64"/>
        <end position="84"/>
    </location>
</feature>
<feature type="transmembrane region" description="Helical" evidence="5">
    <location>
        <begin position="336"/>
        <end position="359"/>
    </location>
</feature>
<dbReference type="GO" id="GO:0005886">
    <property type="term" value="C:plasma membrane"/>
    <property type="evidence" value="ECO:0007669"/>
    <property type="project" value="UniProtKB-SubCell"/>
</dbReference>
<feature type="transmembrane region" description="Helical" evidence="5">
    <location>
        <begin position="181"/>
        <end position="206"/>
    </location>
</feature>
<dbReference type="OrthoDB" id="7056428at2"/>
<keyword evidence="8" id="KW-1185">Reference proteome</keyword>
<feature type="transmembrane region" description="Helical" evidence="5">
    <location>
        <begin position="393"/>
        <end position="412"/>
    </location>
</feature>
<dbReference type="STRING" id="463040.CAL15_15255"/>
<dbReference type="AlphaFoldDB" id="A0A1W6ZED5"/>
<evidence type="ECO:0000313" key="7">
    <source>
        <dbReference type="EMBL" id="ARP95625.1"/>
    </source>
</evidence>
<feature type="transmembrane region" description="Helical" evidence="5">
    <location>
        <begin position="115"/>
        <end position="135"/>
    </location>
</feature>
<feature type="domain" description="ABC transmembrane type-1" evidence="6">
    <location>
        <begin position="109"/>
        <end position="306"/>
    </location>
</feature>
<comment type="similarity">
    <text evidence="5">Belongs to the binding-protein-dependent transport system permease family.</text>
</comment>
<dbReference type="EMBL" id="CP021111">
    <property type="protein sequence ID" value="ARP95625.1"/>
    <property type="molecule type" value="Genomic_DNA"/>
</dbReference>
<proteinExistence type="inferred from homology"/>
<feature type="transmembrane region" description="Helical" evidence="5">
    <location>
        <begin position="432"/>
        <end position="452"/>
    </location>
</feature>
<dbReference type="PROSITE" id="PS50928">
    <property type="entry name" value="ABC_TM1"/>
    <property type="match status" value="2"/>
</dbReference>
<keyword evidence="3 5" id="KW-1133">Transmembrane helix</keyword>
<evidence type="ECO:0000256" key="4">
    <source>
        <dbReference type="ARBA" id="ARBA00023136"/>
    </source>
</evidence>
<dbReference type="NCBIfam" id="TIGR03262">
    <property type="entry name" value="PhnU2"/>
    <property type="match status" value="1"/>
</dbReference>
<keyword evidence="4 5" id="KW-0472">Membrane</keyword>
<dbReference type="PANTHER" id="PTHR43496">
    <property type="entry name" value="PROTEIN LPLB"/>
    <property type="match status" value="1"/>
</dbReference>
<dbReference type="Gene3D" id="1.10.3720.10">
    <property type="entry name" value="MetI-like"/>
    <property type="match status" value="2"/>
</dbReference>
<dbReference type="Proteomes" id="UP000194161">
    <property type="component" value="Chromosome"/>
</dbReference>
<evidence type="ECO:0000256" key="3">
    <source>
        <dbReference type="ARBA" id="ARBA00022989"/>
    </source>
</evidence>
<dbReference type="RefSeq" id="WP_086079387.1">
    <property type="nucleotide sequence ID" value="NZ_CP021111.1"/>
</dbReference>
<feature type="transmembrane region" description="Helical" evidence="5">
    <location>
        <begin position="458"/>
        <end position="478"/>
    </location>
</feature>
<feature type="transmembrane region" description="Helical" evidence="5">
    <location>
        <begin position="241"/>
        <end position="264"/>
    </location>
</feature>
<protein>
    <submittedName>
        <fullName evidence="7">Phosphonate ABC transporter permease</fullName>
    </submittedName>
</protein>
<keyword evidence="2 5" id="KW-0812">Transmembrane</keyword>
<feature type="transmembrane region" description="Helical" evidence="5">
    <location>
        <begin position="527"/>
        <end position="545"/>
    </location>
</feature>
<evidence type="ECO:0000256" key="1">
    <source>
        <dbReference type="ARBA" id="ARBA00004651"/>
    </source>
</evidence>
<comment type="subcellular location">
    <subcellularLocation>
        <location evidence="1 5">Cell membrane</location>
        <topology evidence="1 5">Multi-pass membrane protein</topology>
    </subcellularLocation>
</comment>
<feature type="domain" description="ABC transmembrane type-1" evidence="6">
    <location>
        <begin position="387"/>
        <end position="586"/>
    </location>
</feature>
<feature type="transmembrane region" description="Helical" evidence="5">
    <location>
        <begin position="147"/>
        <end position="169"/>
    </location>
</feature>
<dbReference type="KEGG" id="bgm:CAL15_15255"/>
<dbReference type="GO" id="GO:0055085">
    <property type="term" value="P:transmembrane transport"/>
    <property type="evidence" value="ECO:0007669"/>
    <property type="project" value="InterPro"/>
</dbReference>
<evidence type="ECO:0000259" key="6">
    <source>
        <dbReference type="PROSITE" id="PS50928"/>
    </source>
</evidence>
<evidence type="ECO:0000313" key="8">
    <source>
        <dbReference type="Proteomes" id="UP000194161"/>
    </source>
</evidence>
<keyword evidence="5" id="KW-0813">Transport</keyword>
<dbReference type="Pfam" id="PF00528">
    <property type="entry name" value="BPD_transp_1"/>
    <property type="match status" value="2"/>
</dbReference>
<sequence>MTRYVPTLDTRDIADAAADAAADGRRRACASTIAATPAATHSVPARRPLPGWASRHGAPAGQSVYALLLTLFLALPLAAILFRAFGGGEGVGLAVIAGIVSDAAFLGMVGRSLAVGATTVLLVVPCAYVYAYGLMRTRLPGKGLLRLAALLPLLAPSLLPGIALIYLLGNQGLLKELAGGATIYGFWGIVAGEAFYTFPHALMILLTGLSLADGRLYDAARAMGAGSLRTFFTVTLPGTRYALFSACCLVFTLTVTDFGVPKVVGGDYNVLAMEAYKAVVGQQNFAKGAAIGILLLVPAALTFLCDRHLRARAGAQLGGRAQPYAPARHRGRDAGFVVVLALLALLIVGIVGVAVWASFVKMWPYNLSLGLRSYDFDNMDGGGWLAWRNSVQLAAWTAVLGTALVFTGAWLLEKLPSRGGPAQAVRGATRALALTPMAVPGLVLGLGYIFFFNHPGNPLAALYGTLPLLVACTVVHFYTSAHLTATTALNALDPEFEAASASLKVPAPVTFLRVTLPMCLPAVVDTARYLFISAMTTVSAVVFLYSPQTVLASVAVLNMDDAGFIGPAAAMCTVIMATSAVAALVLHLASRALVARSQAWRRPALS</sequence>
<dbReference type="InterPro" id="IPR017664">
    <property type="entry name" value="AminoethylPonate_ABC_perm-1"/>
</dbReference>